<feature type="region of interest" description="Disordered" evidence="18">
    <location>
        <begin position="41"/>
        <end position="60"/>
    </location>
</feature>
<reference evidence="21" key="1">
    <citation type="submission" date="2018-01" db="EMBL/GenBank/DDBJ databases">
        <title>The first tropical sea cucumber caspase-6 from Holothuria leucospilota: molecular characterization and involvement in innate immunity.</title>
        <authorList>
            <person name="Ren C."/>
            <person name="Chen T."/>
            <person name="Jiang X."/>
            <person name="Hu C."/>
        </authorList>
    </citation>
    <scope>NUCLEOTIDE SEQUENCE</scope>
</reference>
<dbReference type="InterPro" id="IPR002398">
    <property type="entry name" value="Pept_C14"/>
</dbReference>
<organism evidence="21">
    <name type="scientific">Holothuria leucospilota</name>
    <name type="common">Black long sea cucumber</name>
    <name type="synonym">Mertensiothuria leucospilota</name>
    <dbReference type="NCBI Taxonomy" id="206669"/>
    <lineage>
        <taxon>Eukaryota</taxon>
        <taxon>Metazoa</taxon>
        <taxon>Echinodermata</taxon>
        <taxon>Eleutherozoa</taxon>
        <taxon>Echinozoa</taxon>
        <taxon>Holothuroidea</taxon>
        <taxon>Aspidochirotacea</taxon>
        <taxon>Aspidochirotida</taxon>
        <taxon>Holothuriidae</taxon>
        <taxon>Holothuria</taxon>
    </lineage>
</organism>
<evidence type="ECO:0000256" key="8">
    <source>
        <dbReference type="ARBA" id="ARBA00022807"/>
    </source>
</evidence>
<dbReference type="FunFam" id="3.40.50.1460:FF:000001">
    <property type="entry name" value="Caspase-3 preproprotein"/>
    <property type="match status" value="1"/>
</dbReference>
<dbReference type="PROSITE" id="PS50208">
    <property type="entry name" value="CASPASE_P20"/>
    <property type="match status" value="1"/>
</dbReference>
<evidence type="ECO:0000256" key="9">
    <source>
        <dbReference type="ARBA" id="ARBA00022813"/>
    </source>
</evidence>
<keyword evidence="7" id="KW-0378">Hydrolase</keyword>
<keyword evidence="10" id="KW-0865">Zymogen</keyword>
<feature type="active site" evidence="16">
    <location>
        <position position="171"/>
    </location>
</feature>
<dbReference type="InterPro" id="IPR033139">
    <property type="entry name" value="Caspase_cys_AS"/>
</dbReference>
<comment type="subcellular location">
    <subcellularLocation>
        <location evidence="2">Cytoplasm</location>
    </subcellularLocation>
    <subcellularLocation>
        <location evidence="1">Nucleus</location>
    </subcellularLocation>
</comment>
<dbReference type="InterPro" id="IPR015917">
    <property type="entry name" value="Pept_C14A"/>
</dbReference>
<evidence type="ECO:0000256" key="7">
    <source>
        <dbReference type="ARBA" id="ARBA00022801"/>
    </source>
</evidence>
<proteinExistence type="evidence at transcript level"/>
<dbReference type="EMBL" id="MG764288">
    <property type="protein sequence ID" value="AUO29848.1"/>
    <property type="molecule type" value="mRNA"/>
</dbReference>
<name>A0A2I6STS0_HOLLE</name>
<dbReference type="GO" id="GO:0043525">
    <property type="term" value="P:positive regulation of neuron apoptotic process"/>
    <property type="evidence" value="ECO:0007669"/>
    <property type="project" value="TreeGrafter"/>
</dbReference>
<feature type="domain" description="Caspase family p20" evidence="20">
    <location>
        <begin position="93"/>
        <end position="217"/>
    </location>
</feature>
<evidence type="ECO:0000259" key="20">
    <source>
        <dbReference type="PROSITE" id="PS50208"/>
    </source>
</evidence>
<evidence type="ECO:0000256" key="13">
    <source>
        <dbReference type="ARBA" id="ARBA00029473"/>
    </source>
</evidence>
<evidence type="ECO:0000256" key="5">
    <source>
        <dbReference type="ARBA" id="ARBA00022670"/>
    </source>
</evidence>
<evidence type="ECO:0000256" key="14">
    <source>
        <dbReference type="ARBA" id="ARBA00029486"/>
    </source>
</evidence>
<evidence type="ECO:0000256" key="2">
    <source>
        <dbReference type="ARBA" id="ARBA00004496"/>
    </source>
</evidence>
<keyword evidence="5" id="KW-0645">Protease</keyword>
<dbReference type="PROSITE" id="PS50207">
    <property type="entry name" value="CASPASE_P10"/>
    <property type="match status" value="1"/>
</dbReference>
<evidence type="ECO:0000256" key="10">
    <source>
        <dbReference type="ARBA" id="ARBA00023145"/>
    </source>
</evidence>
<evidence type="ECO:0000256" key="18">
    <source>
        <dbReference type="SAM" id="MobiDB-lite"/>
    </source>
</evidence>
<evidence type="ECO:0000256" key="15">
    <source>
        <dbReference type="ARBA" id="ARBA00029534"/>
    </source>
</evidence>
<dbReference type="CDD" id="cd00032">
    <property type="entry name" value="CASc"/>
    <property type="match status" value="1"/>
</dbReference>
<evidence type="ECO:0000256" key="3">
    <source>
        <dbReference type="ARBA" id="ARBA00010134"/>
    </source>
</evidence>
<dbReference type="GO" id="GO:0006915">
    <property type="term" value="P:apoptotic process"/>
    <property type="evidence" value="ECO:0007669"/>
    <property type="project" value="UniProtKB-KW"/>
</dbReference>
<keyword evidence="9" id="KW-0068">Autocatalytic cleavage</keyword>
<dbReference type="GO" id="GO:0005634">
    <property type="term" value="C:nucleus"/>
    <property type="evidence" value="ECO:0007669"/>
    <property type="project" value="UniProtKB-SubCell"/>
</dbReference>
<dbReference type="PROSITE" id="PS01122">
    <property type="entry name" value="CASPASE_CYS"/>
    <property type="match status" value="1"/>
</dbReference>
<evidence type="ECO:0000256" key="6">
    <source>
        <dbReference type="ARBA" id="ARBA00022703"/>
    </source>
</evidence>
<evidence type="ECO:0000256" key="11">
    <source>
        <dbReference type="ARBA" id="ARBA00023242"/>
    </source>
</evidence>
<feature type="active site" evidence="16">
    <location>
        <position position="213"/>
    </location>
</feature>
<evidence type="ECO:0000256" key="4">
    <source>
        <dbReference type="ARBA" id="ARBA00022490"/>
    </source>
</evidence>
<comment type="similarity">
    <text evidence="3 17">Belongs to the peptidase C14A family.</text>
</comment>
<keyword evidence="8" id="KW-0788">Thiol protease</keyword>
<evidence type="ECO:0000259" key="19">
    <source>
        <dbReference type="PROSITE" id="PS50207"/>
    </source>
</evidence>
<comment type="catalytic activity">
    <reaction evidence="12">
        <text>Strict requirement for Asp at position P1 and has a preferred cleavage sequence of Val-Glu-His-Asp-|-.</text>
        <dbReference type="EC" id="3.4.22.59"/>
    </reaction>
</comment>
<dbReference type="InterPro" id="IPR011600">
    <property type="entry name" value="Pept_C14_caspase"/>
</dbReference>
<dbReference type="InterPro" id="IPR001309">
    <property type="entry name" value="Pept_C14_p20"/>
</dbReference>
<feature type="compositionally biased region" description="Basic and acidic residues" evidence="18">
    <location>
        <begin position="51"/>
        <end position="60"/>
    </location>
</feature>
<evidence type="ECO:0000313" key="21">
    <source>
        <dbReference type="EMBL" id="AUO29848.1"/>
    </source>
</evidence>
<keyword evidence="4" id="KW-0963">Cytoplasm</keyword>
<dbReference type="InterPro" id="IPR029030">
    <property type="entry name" value="Caspase-like_dom_sf"/>
</dbReference>
<dbReference type="GO" id="GO:0005737">
    <property type="term" value="C:cytoplasm"/>
    <property type="evidence" value="ECO:0007669"/>
    <property type="project" value="UniProtKB-SubCell"/>
</dbReference>
<dbReference type="GO" id="GO:0004197">
    <property type="term" value="F:cysteine-type endopeptidase activity"/>
    <property type="evidence" value="ECO:0007669"/>
    <property type="project" value="InterPro"/>
</dbReference>
<evidence type="ECO:0000256" key="1">
    <source>
        <dbReference type="ARBA" id="ARBA00004123"/>
    </source>
</evidence>
<dbReference type="BRENDA" id="3.4.22.59">
    <property type="organism ID" value="16666"/>
</dbReference>
<sequence length="341" mass="38570">MSSHSSDDGLGKEEEKDGGSNSNEQDKGNFVEPDTKRILGFSIQSKTSSSSERREQDVSTEMKDEVFQFKGFHEMLAESVGLQIPEYKMDHPNRGLAVIFNHEFFDPIVRMNRRVGTEKDVINLRNYLGRLGFRVRVFQDLTVMEIKQTLCKVSQDDHTNSDCFLCTFLSHGDDGVIYGRDGTTDIQELFDFFRGEYCPSLVGKPKIFLVQACRGEQHEIGVLEADSLDQTDSRGSITTVSEGLPPTIPAGADFLLSYSVTQGYYSHRDTAFGSWYIQALSKVLELHGTTMEFTQILTLVNQLVAQRAVERCLDSRMIGKKQIPCFVSMLTKRLIFRPKVR</sequence>
<dbReference type="PANTHER" id="PTHR10454">
    <property type="entry name" value="CASPASE"/>
    <property type="match status" value="1"/>
</dbReference>
<dbReference type="PRINTS" id="PR00376">
    <property type="entry name" value="IL1BCENZYME"/>
</dbReference>
<evidence type="ECO:0000256" key="17">
    <source>
        <dbReference type="RuleBase" id="RU003971"/>
    </source>
</evidence>
<dbReference type="Gene3D" id="3.40.50.1460">
    <property type="match status" value="1"/>
</dbReference>
<feature type="domain" description="Caspase family p10" evidence="19">
    <location>
        <begin position="248"/>
        <end position="338"/>
    </location>
</feature>
<keyword evidence="6" id="KW-0053">Apoptosis</keyword>
<dbReference type="PIRSF" id="PIRSF038001">
    <property type="entry name" value="Caspase_ICE"/>
    <property type="match status" value="1"/>
</dbReference>
<dbReference type="Pfam" id="PF00656">
    <property type="entry name" value="Peptidase_C14"/>
    <property type="match status" value="1"/>
</dbReference>
<dbReference type="SUPFAM" id="SSF52129">
    <property type="entry name" value="Caspase-like"/>
    <property type="match status" value="1"/>
</dbReference>
<dbReference type="InterPro" id="IPR002138">
    <property type="entry name" value="Pept_C14_p10"/>
</dbReference>
<dbReference type="PROSITE" id="PS01121">
    <property type="entry name" value="CASPASE_HIS"/>
    <property type="match status" value="1"/>
</dbReference>
<evidence type="ECO:0000256" key="12">
    <source>
        <dbReference type="ARBA" id="ARBA00029356"/>
    </source>
</evidence>
<dbReference type="AlphaFoldDB" id="A0A2I6STS0"/>
<dbReference type="GO" id="GO:0006508">
    <property type="term" value="P:proteolysis"/>
    <property type="evidence" value="ECO:0007669"/>
    <property type="project" value="UniProtKB-KW"/>
</dbReference>
<evidence type="ECO:0000256" key="16">
    <source>
        <dbReference type="PIRSR" id="PIRSR038001-1"/>
    </source>
</evidence>
<dbReference type="SMART" id="SM00115">
    <property type="entry name" value="CASc"/>
    <property type="match status" value="1"/>
</dbReference>
<dbReference type="PANTHER" id="PTHR10454:SF206">
    <property type="entry name" value="CASPASE-6"/>
    <property type="match status" value="1"/>
</dbReference>
<accession>A0A2I6STS0</accession>
<feature type="region of interest" description="Disordered" evidence="18">
    <location>
        <begin position="1"/>
        <end position="35"/>
    </location>
</feature>
<protein>
    <recommendedName>
        <fullName evidence="15">Caspase-6</fullName>
        <ecNumber evidence="14">3.4.22.59</ecNumber>
    </recommendedName>
</protein>
<keyword evidence="11" id="KW-0539">Nucleus</keyword>
<dbReference type="EC" id="3.4.22.59" evidence="14"/>
<comment type="subunit">
    <text evidence="13">Heterotetramer that consists of two anti-parallel arranged heterodimers, each one formed by a 18 kDa (Caspase-6 subunit p18) and a 11 kDa (Caspase-6 subunit p11) subunit.</text>
</comment>
<dbReference type="InterPro" id="IPR016129">
    <property type="entry name" value="Caspase_his_AS"/>
</dbReference>